<evidence type="ECO:0000256" key="2">
    <source>
        <dbReference type="SAM" id="Phobius"/>
    </source>
</evidence>
<gene>
    <name evidence="3" type="ORF">WR25_18973</name>
</gene>
<keyword evidence="4" id="KW-1185">Reference proteome</keyword>
<feature type="region of interest" description="Disordered" evidence="1">
    <location>
        <begin position="47"/>
        <end position="100"/>
    </location>
</feature>
<reference evidence="3 4" key="1">
    <citation type="journal article" date="2017" name="Curr. Biol.">
        <title>Genome architecture and evolution of a unichromosomal asexual nematode.</title>
        <authorList>
            <person name="Fradin H."/>
            <person name="Zegar C."/>
            <person name="Gutwein M."/>
            <person name="Lucas J."/>
            <person name="Kovtun M."/>
            <person name="Corcoran D."/>
            <person name="Baugh L.R."/>
            <person name="Kiontke K."/>
            <person name="Gunsalus K."/>
            <person name="Fitch D.H."/>
            <person name="Piano F."/>
        </authorList>
    </citation>
    <scope>NUCLEOTIDE SEQUENCE [LARGE SCALE GENOMIC DNA]</scope>
    <source>
        <strain evidence="3">PF1309</strain>
    </source>
</reference>
<evidence type="ECO:0000313" key="4">
    <source>
        <dbReference type="Proteomes" id="UP000218231"/>
    </source>
</evidence>
<keyword evidence="2" id="KW-1133">Transmembrane helix</keyword>
<keyword evidence="2" id="KW-0472">Membrane</keyword>
<evidence type="ECO:0000256" key="1">
    <source>
        <dbReference type="SAM" id="MobiDB-lite"/>
    </source>
</evidence>
<feature type="compositionally biased region" description="Polar residues" evidence="1">
    <location>
        <begin position="51"/>
        <end position="65"/>
    </location>
</feature>
<feature type="transmembrane region" description="Helical" evidence="2">
    <location>
        <begin position="12"/>
        <end position="38"/>
    </location>
</feature>
<sequence length="174" mass="19554">MGYDHNHYNYQIAVIFAILIGGILLLAIFVGGIYFACVNSMRDDDKKRLNSGRNSTSNWPSSQAPPYTAPYRERPTSATLYNPAVPTTQQSYDFETRSPMNQPVMTSMYNQPAQYPPNPSYSQVPLVNPTNESYAPRATQLQPDVIYTQGPSGYIQSTPVEYTIQQPQYHQSSV</sequence>
<organism evidence="3 4">
    <name type="scientific">Diploscapter pachys</name>
    <dbReference type="NCBI Taxonomy" id="2018661"/>
    <lineage>
        <taxon>Eukaryota</taxon>
        <taxon>Metazoa</taxon>
        <taxon>Ecdysozoa</taxon>
        <taxon>Nematoda</taxon>
        <taxon>Chromadorea</taxon>
        <taxon>Rhabditida</taxon>
        <taxon>Rhabditina</taxon>
        <taxon>Rhabditomorpha</taxon>
        <taxon>Rhabditoidea</taxon>
        <taxon>Rhabditidae</taxon>
        <taxon>Diploscapter</taxon>
    </lineage>
</organism>
<proteinExistence type="predicted"/>
<dbReference type="OrthoDB" id="5856566at2759"/>
<dbReference type="EMBL" id="LIAE01006289">
    <property type="protein sequence ID" value="PAV91813.1"/>
    <property type="molecule type" value="Genomic_DNA"/>
</dbReference>
<name>A0A2A2M0B4_9BILA</name>
<feature type="compositionally biased region" description="Polar residues" evidence="1">
    <location>
        <begin position="76"/>
        <end position="100"/>
    </location>
</feature>
<keyword evidence="2" id="KW-0812">Transmembrane</keyword>
<evidence type="ECO:0000313" key="3">
    <source>
        <dbReference type="EMBL" id="PAV91813.1"/>
    </source>
</evidence>
<dbReference type="Proteomes" id="UP000218231">
    <property type="component" value="Unassembled WGS sequence"/>
</dbReference>
<comment type="caution">
    <text evidence="3">The sequence shown here is derived from an EMBL/GenBank/DDBJ whole genome shotgun (WGS) entry which is preliminary data.</text>
</comment>
<dbReference type="AlphaFoldDB" id="A0A2A2M0B4"/>
<protein>
    <submittedName>
        <fullName evidence="3">Uncharacterized protein</fullName>
    </submittedName>
</protein>
<accession>A0A2A2M0B4</accession>